<feature type="signal peptide" evidence="1">
    <location>
        <begin position="1"/>
        <end position="22"/>
    </location>
</feature>
<proteinExistence type="predicted"/>
<dbReference type="AlphaFoldDB" id="A0A4P6P3B5"/>
<organism evidence="2 3">
    <name type="scientific">Litorilituus sediminis</name>
    <dbReference type="NCBI Taxonomy" id="718192"/>
    <lineage>
        <taxon>Bacteria</taxon>
        <taxon>Pseudomonadati</taxon>
        <taxon>Pseudomonadota</taxon>
        <taxon>Gammaproteobacteria</taxon>
        <taxon>Alteromonadales</taxon>
        <taxon>Colwelliaceae</taxon>
        <taxon>Litorilituus</taxon>
    </lineage>
</organism>
<dbReference type="OrthoDB" id="9918765at2"/>
<gene>
    <name evidence="2" type="ORF">EMK97_01200</name>
</gene>
<evidence type="ECO:0000313" key="3">
    <source>
        <dbReference type="Proteomes" id="UP000290244"/>
    </source>
</evidence>
<dbReference type="RefSeq" id="WP_130598667.1">
    <property type="nucleotide sequence ID" value="NZ_CP034759.1"/>
</dbReference>
<accession>A0A4P6P3B5</accession>
<reference evidence="2 3" key="1">
    <citation type="submission" date="2018-12" db="EMBL/GenBank/DDBJ databases">
        <title>Complete genome of Litorilituus sediminis.</title>
        <authorList>
            <person name="Liu A."/>
            <person name="Rong J."/>
        </authorList>
    </citation>
    <scope>NUCLEOTIDE SEQUENCE [LARGE SCALE GENOMIC DNA]</scope>
    <source>
        <strain evidence="2 3">JCM 17549</strain>
    </source>
</reference>
<dbReference type="Proteomes" id="UP000290244">
    <property type="component" value="Chromosome"/>
</dbReference>
<evidence type="ECO:0000256" key="1">
    <source>
        <dbReference type="SAM" id="SignalP"/>
    </source>
</evidence>
<evidence type="ECO:0008006" key="4">
    <source>
        <dbReference type="Google" id="ProtNLM"/>
    </source>
</evidence>
<dbReference type="KEGG" id="lsd:EMK97_01200"/>
<evidence type="ECO:0000313" key="2">
    <source>
        <dbReference type="EMBL" id="QBG34449.1"/>
    </source>
</evidence>
<keyword evidence="1" id="KW-0732">Signal</keyword>
<feature type="chain" id="PRO_5020781160" description="DUF2541 family protein" evidence="1">
    <location>
        <begin position="23"/>
        <end position="147"/>
    </location>
</feature>
<sequence>MKTVSINIFLLMAFLSVKPAYSASDWWSGVEKQSYNNDKIYIGTKLYQGEGELVLSCSRRGVKAEVTFLKSRLNPRGILFKVIVDDGKWIKNSNAPEYSNSFETYMFHNLVDSMKKGKEIHIIIDGHRYYSGSLMGFTEASKKLECI</sequence>
<dbReference type="EMBL" id="CP034759">
    <property type="protein sequence ID" value="QBG34449.1"/>
    <property type="molecule type" value="Genomic_DNA"/>
</dbReference>
<protein>
    <recommendedName>
        <fullName evidence="4">DUF2541 family protein</fullName>
    </recommendedName>
</protein>
<name>A0A4P6P3B5_9GAMM</name>
<keyword evidence="3" id="KW-1185">Reference proteome</keyword>